<comment type="caution">
    <text evidence="3">The sequence shown here is derived from an EMBL/GenBank/DDBJ whole genome shotgun (WGS) entry which is preliminary data.</text>
</comment>
<proteinExistence type="inferred from homology"/>
<dbReference type="Gene3D" id="3.40.50.720">
    <property type="entry name" value="NAD(P)-binding Rossmann-like Domain"/>
    <property type="match status" value="1"/>
</dbReference>
<evidence type="ECO:0000256" key="1">
    <source>
        <dbReference type="ARBA" id="ARBA00006484"/>
    </source>
</evidence>
<dbReference type="PRINTS" id="PR00081">
    <property type="entry name" value="GDHRDH"/>
</dbReference>
<dbReference type="Pfam" id="PF00106">
    <property type="entry name" value="adh_short"/>
    <property type="match status" value="1"/>
</dbReference>
<gene>
    <name evidence="3" type="ORF">ACFSCS_04185</name>
</gene>
<dbReference type="InterPro" id="IPR002347">
    <property type="entry name" value="SDR_fam"/>
</dbReference>
<name>A0ABW4RSS9_9ACTN</name>
<dbReference type="Proteomes" id="UP001597326">
    <property type="component" value="Unassembled WGS sequence"/>
</dbReference>
<dbReference type="EMBL" id="JBHUFZ010000008">
    <property type="protein sequence ID" value="MFD1889387.1"/>
    <property type="molecule type" value="Genomic_DNA"/>
</dbReference>
<dbReference type="PANTHER" id="PTHR42901">
    <property type="entry name" value="ALCOHOL DEHYDROGENASE"/>
    <property type="match status" value="1"/>
</dbReference>
<dbReference type="PANTHER" id="PTHR42901:SF1">
    <property type="entry name" value="ALCOHOL DEHYDROGENASE"/>
    <property type="match status" value="1"/>
</dbReference>
<dbReference type="InterPro" id="IPR036291">
    <property type="entry name" value="NAD(P)-bd_dom_sf"/>
</dbReference>
<dbReference type="SUPFAM" id="SSF51735">
    <property type="entry name" value="NAD(P)-binding Rossmann-fold domains"/>
    <property type="match status" value="1"/>
</dbReference>
<dbReference type="RefSeq" id="WP_343872411.1">
    <property type="nucleotide sequence ID" value="NZ_BAAAIX010000007.1"/>
</dbReference>
<reference evidence="4" key="1">
    <citation type="journal article" date="2019" name="Int. J. Syst. Evol. Microbiol.">
        <title>The Global Catalogue of Microorganisms (GCM) 10K type strain sequencing project: providing services to taxonomists for standard genome sequencing and annotation.</title>
        <authorList>
            <consortium name="The Broad Institute Genomics Platform"/>
            <consortium name="The Broad Institute Genome Sequencing Center for Infectious Disease"/>
            <person name="Wu L."/>
            <person name="Ma J."/>
        </authorList>
    </citation>
    <scope>NUCLEOTIDE SEQUENCE [LARGE SCALE GENOMIC DNA]</scope>
    <source>
        <strain evidence="4">CAIM 431</strain>
    </source>
</reference>
<comment type="similarity">
    <text evidence="1">Belongs to the short-chain dehydrogenases/reductases (SDR) family.</text>
</comment>
<keyword evidence="2" id="KW-0560">Oxidoreductase</keyword>
<accession>A0ABW4RSS9</accession>
<evidence type="ECO:0000256" key="2">
    <source>
        <dbReference type="ARBA" id="ARBA00023002"/>
    </source>
</evidence>
<sequence>MSTETPSPLAVVTGASSGIGAATARQLAGQGYRLLLAARRSERIQALAEELGGTAVTCDITSDEDVAALRETVGERLDLLVNNAGGAVGQEPLAEADLAAWQTMFATNVLGTARVTKALLPALESAAGTVVFVTSTAAEAPYEGGAGYCGAKSAERSMVGALRLELVARPVRVCEVSPGMVRTEEFSLTRFHGDQARADAVYAGVAEPLVAEDIAECIGWMASRPAHVNVDRMVVRPRAQAANHKVHREG</sequence>
<organism evidence="3 4">
    <name type="scientific">Luteococcus peritonei</name>
    <dbReference type="NCBI Taxonomy" id="88874"/>
    <lineage>
        <taxon>Bacteria</taxon>
        <taxon>Bacillati</taxon>
        <taxon>Actinomycetota</taxon>
        <taxon>Actinomycetes</taxon>
        <taxon>Propionibacteriales</taxon>
        <taxon>Propionibacteriaceae</taxon>
        <taxon>Luteococcus</taxon>
    </lineage>
</organism>
<protein>
    <submittedName>
        <fullName evidence="3">SDR family NAD(P)-dependent oxidoreductase</fullName>
    </submittedName>
</protein>
<evidence type="ECO:0000313" key="4">
    <source>
        <dbReference type="Proteomes" id="UP001597326"/>
    </source>
</evidence>
<keyword evidence="4" id="KW-1185">Reference proteome</keyword>
<evidence type="ECO:0000313" key="3">
    <source>
        <dbReference type="EMBL" id="MFD1889387.1"/>
    </source>
</evidence>